<evidence type="ECO:0000313" key="6">
    <source>
        <dbReference type="Proteomes" id="UP000186817"/>
    </source>
</evidence>
<keyword evidence="6" id="KW-1185">Reference proteome</keyword>
<evidence type="ECO:0000256" key="4">
    <source>
        <dbReference type="SAM" id="MobiDB-lite"/>
    </source>
</evidence>
<comment type="function">
    <text evidence="1">Catalyzes the last step of tRNA splicing, the transfer of the splice junction 2'-phosphate from ligated tRNA to NAD to produce ADP-ribose 1''-2'' cyclic phosphate.</text>
</comment>
<organism evidence="5 6">
    <name type="scientific">Symbiodinium microadriaticum</name>
    <name type="common">Dinoflagellate</name>
    <name type="synonym">Zooxanthella microadriatica</name>
    <dbReference type="NCBI Taxonomy" id="2951"/>
    <lineage>
        <taxon>Eukaryota</taxon>
        <taxon>Sar</taxon>
        <taxon>Alveolata</taxon>
        <taxon>Dinophyceae</taxon>
        <taxon>Suessiales</taxon>
        <taxon>Symbiodiniaceae</taxon>
        <taxon>Symbiodinium</taxon>
    </lineage>
</organism>
<feature type="region of interest" description="Disordered" evidence="4">
    <location>
        <begin position="237"/>
        <end position="258"/>
    </location>
</feature>
<dbReference type="InterPro" id="IPR002745">
    <property type="entry name" value="Ptrans_KptA/Tpt1"/>
</dbReference>
<evidence type="ECO:0000256" key="3">
    <source>
        <dbReference type="ARBA" id="ARBA00047949"/>
    </source>
</evidence>
<dbReference type="InterPro" id="IPR042080">
    <property type="entry name" value="RNA_2'-PTrans_N"/>
</dbReference>
<feature type="region of interest" description="Disordered" evidence="4">
    <location>
        <begin position="579"/>
        <end position="599"/>
    </location>
</feature>
<feature type="compositionally biased region" description="Basic and acidic residues" evidence="4">
    <location>
        <begin position="582"/>
        <end position="593"/>
    </location>
</feature>
<comment type="catalytic activity">
    <reaction evidence="3">
        <text>2'-phospho-[ligated tRNA] + NAD(+) = mature tRNA + ADP-alpha-D-ribose 1'',2''-cyclic phosphate + nicotinamide</text>
        <dbReference type="Rhea" id="RHEA:23324"/>
        <dbReference type="Rhea" id="RHEA-COMP:11106"/>
        <dbReference type="Rhea" id="RHEA-COMP:11107"/>
        <dbReference type="ChEBI" id="CHEBI:17154"/>
        <dbReference type="ChEBI" id="CHEBI:57540"/>
        <dbReference type="ChEBI" id="CHEBI:76596"/>
        <dbReference type="ChEBI" id="CHEBI:82883"/>
        <dbReference type="ChEBI" id="CHEBI:85027"/>
        <dbReference type="EC" id="2.7.1.160"/>
    </reaction>
</comment>
<evidence type="ECO:0000256" key="1">
    <source>
        <dbReference type="ARBA" id="ARBA00003343"/>
    </source>
</evidence>
<dbReference type="Proteomes" id="UP000186817">
    <property type="component" value="Unassembled WGS sequence"/>
</dbReference>
<accession>A0A1Q9EHG6</accession>
<dbReference type="EMBL" id="LSRX01000150">
    <property type="protein sequence ID" value="OLQ06870.1"/>
    <property type="molecule type" value="Genomic_DNA"/>
</dbReference>
<evidence type="ECO:0000313" key="5">
    <source>
        <dbReference type="EMBL" id="OLQ06870.1"/>
    </source>
</evidence>
<dbReference type="Pfam" id="PF01885">
    <property type="entry name" value="PTS_2-RNA"/>
    <property type="match status" value="1"/>
</dbReference>
<evidence type="ECO:0000256" key="2">
    <source>
        <dbReference type="ARBA" id="ARBA00012007"/>
    </source>
</evidence>
<protein>
    <recommendedName>
        <fullName evidence="2">2'-phosphotransferase</fullName>
        <ecNumber evidence="2">2.7.1.160</ecNumber>
    </recommendedName>
</protein>
<gene>
    <name evidence="5" type="ORF">AK812_SmicGene9794</name>
</gene>
<proteinExistence type="predicted"/>
<feature type="compositionally biased region" description="Polar residues" evidence="4">
    <location>
        <begin position="406"/>
        <end position="417"/>
    </location>
</feature>
<comment type="caution">
    <text evidence="5">The sequence shown here is derived from an EMBL/GenBank/DDBJ whole genome shotgun (WGS) entry which is preliminary data.</text>
</comment>
<dbReference type="GO" id="GO:0000215">
    <property type="term" value="F:tRNA 2'-phosphotransferase activity"/>
    <property type="evidence" value="ECO:0007669"/>
    <property type="project" value="UniProtKB-EC"/>
</dbReference>
<dbReference type="OrthoDB" id="449340at2759"/>
<dbReference type="Gene3D" id="1.10.10.970">
    <property type="entry name" value="RNA 2'-phosphotransferase, Tpt1/KptA family, N-terminal domain"/>
    <property type="match status" value="1"/>
</dbReference>
<reference evidence="5 6" key="1">
    <citation type="submission" date="2016-02" db="EMBL/GenBank/DDBJ databases">
        <title>Genome analysis of coral dinoflagellate symbionts highlights evolutionary adaptations to a symbiotic lifestyle.</title>
        <authorList>
            <person name="Aranda M."/>
            <person name="Li Y."/>
            <person name="Liew Y.J."/>
            <person name="Baumgarten S."/>
            <person name="Simakov O."/>
            <person name="Wilson M."/>
            <person name="Piel J."/>
            <person name="Ashoor H."/>
            <person name="Bougouffa S."/>
            <person name="Bajic V.B."/>
            <person name="Ryu T."/>
            <person name="Ravasi T."/>
            <person name="Bayer T."/>
            <person name="Micklem G."/>
            <person name="Kim H."/>
            <person name="Bhak J."/>
            <person name="Lajeunesse T.C."/>
            <person name="Voolstra C.R."/>
        </authorList>
    </citation>
    <scope>NUCLEOTIDE SEQUENCE [LARGE SCALE GENOMIC DNA]</scope>
    <source>
        <strain evidence="5 6">CCMP2467</strain>
    </source>
</reference>
<feature type="region of interest" description="Disordered" evidence="4">
    <location>
        <begin position="313"/>
        <end position="418"/>
    </location>
</feature>
<feature type="compositionally biased region" description="Basic and acidic residues" evidence="4">
    <location>
        <begin position="825"/>
        <end position="835"/>
    </location>
</feature>
<dbReference type="EC" id="2.7.1.160" evidence="2"/>
<dbReference type="AlphaFoldDB" id="A0A1Q9EHG6"/>
<name>A0A1Q9EHG6_SYMMI</name>
<feature type="region of interest" description="Disordered" evidence="4">
    <location>
        <begin position="823"/>
        <end position="847"/>
    </location>
</feature>
<sequence>MPSAPQTLGGGGGKKAKEWLPALCWQEKGGNLSEQDQARCNNLAMLELVMGTWTDQDGSTYSVQLDSGVEQSSCTVFTTRPSGHTIKTHGLIRIRGEQVPRLLVSICDLGAAMARDRNSIMYNDRDDLSRKLVQILRYRGGGHRLQKRPDGFMLLHEVTAFLRSRGRGRFGGVTEPEVEAIVRSDPRRFEFHPSRTQQGWLIRATGKHAPGSVDPDLICRAPTRNVETAVPTVGIVYDAPGPPRPDSSGLPPGDQATSVLDDEDLFRSSASDSEEDSEQVQDQLRRLRQENGELKEERQRLLQEVAALKAENAELRGQSVGPKSSIAPLQTPRDAPATPPAPVDPWQNGADPWQTAASNTGQPRPPASVGPKSSIDPWQTPRDAPATPPAPVDPWQNGADPWQRAAPTTGQPRQPASPSLDLLRCCEQEYFANALHGKYIRLEAQSGGRPVYQREEKVGAPPMVLFFWECADDPYFCPSVDEECEAGSLLDRSLDSLDVQTCCRALETWAERSSSWMACQKDEEVPSICWGGGFTLDRARAAPEEITWQPRKTGFSKSFKWTRKRVELTKQERRAKVAALREQGKGTKGDRGTRQWVPSGKGAYAQEPLAIEDATDSTYWDEESDDDDIVAEPHKWKYERRPIPIEDIRWSQETVGIRFRDGTLLFETLQQMLDGSIKPDILPTFRVVLYEDLLYAVTGNRRLWVLKAYQRLSGRPVRVIAECHPPAAMETQWCKRRYSTTSKGQSVRFVCKSFADCTYAEMQDALWAANLRKHAQSLTLLETKVADAQKAEEEAKEAKRASEMAEVKARFMQLTSQEVDELEEECSRRDAEGRGQYRGQGGTVVDDDAATTELPQEEGEHETPLEVFPATDDEEEVDCTTRKALNSLLGVVPDQSSNSYMPVGLQMAAQQLLADPYSGTLECPGELTPEGWVDCSASSWQATLTQDGGFDFPGYFEPDWSLVPQTWQCPVPAAAEPASAIQPTPFQVWQMHFAGQLAQLGFMISPSQVPGGQWEFPAEP</sequence>